<dbReference type="NCBIfam" id="TIGR00724">
    <property type="entry name" value="urea_amlyse_rel"/>
    <property type="match status" value="1"/>
</dbReference>
<dbReference type="EMBL" id="BMIR01000016">
    <property type="protein sequence ID" value="GGE49611.1"/>
    <property type="molecule type" value="Genomic_DNA"/>
</dbReference>
<dbReference type="PANTHER" id="PTHR43309:SF5">
    <property type="entry name" value="5-OXOPROLINASE SUBUNIT C"/>
    <property type="match status" value="1"/>
</dbReference>
<keyword evidence="2" id="KW-0378">Hydrolase</keyword>
<comment type="caution">
    <text evidence="5">The sequence shown here is derived from an EMBL/GenBank/DDBJ whole genome shotgun (WGS) entry which is preliminary data.</text>
</comment>
<reference evidence="5" key="1">
    <citation type="journal article" date="2014" name="Int. J. Syst. Evol. Microbiol.">
        <title>Complete genome sequence of Corynebacterium casei LMG S-19264T (=DSM 44701T), isolated from a smear-ripened cheese.</title>
        <authorList>
            <consortium name="US DOE Joint Genome Institute (JGI-PGF)"/>
            <person name="Walter F."/>
            <person name="Albersmeier A."/>
            <person name="Kalinowski J."/>
            <person name="Ruckert C."/>
        </authorList>
    </citation>
    <scope>NUCLEOTIDE SEQUENCE</scope>
    <source>
        <strain evidence="5">CGMCC 1.15371</strain>
    </source>
</reference>
<evidence type="ECO:0000313" key="6">
    <source>
        <dbReference type="Proteomes" id="UP000628775"/>
    </source>
</evidence>
<dbReference type="PANTHER" id="PTHR43309">
    <property type="entry name" value="5-OXOPROLINASE SUBUNIT C"/>
    <property type="match status" value="1"/>
</dbReference>
<dbReference type="Pfam" id="PF02626">
    <property type="entry name" value="CT_A_B"/>
    <property type="match status" value="1"/>
</dbReference>
<organism evidence="5 6">
    <name type="scientific">Pullulanibacillus camelliae</name>
    <dbReference type="NCBI Taxonomy" id="1707096"/>
    <lineage>
        <taxon>Bacteria</taxon>
        <taxon>Bacillati</taxon>
        <taxon>Bacillota</taxon>
        <taxon>Bacilli</taxon>
        <taxon>Bacillales</taxon>
        <taxon>Sporolactobacillaceae</taxon>
        <taxon>Pullulanibacillus</taxon>
    </lineage>
</organism>
<evidence type="ECO:0000256" key="2">
    <source>
        <dbReference type="ARBA" id="ARBA00022801"/>
    </source>
</evidence>
<dbReference type="GO" id="GO:0016787">
    <property type="term" value="F:hydrolase activity"/>
    <property type="evidence" value="ECO:0007669"/>
    <property type="project" value="UniProtKB-KW"/>
</dbReference>
<dbReference type="GO" id="GO:0005524">
    <property type="term" value="F:ATP binding"/>
    <property type="evidence" value="ECO:0007669"/>
    <property type="project" value="UniProtKB-KW"/>
</dbReference>
<dbReference type="RefSeq" id="WP_229672648.1">
    <property type="nucleotide sequence ID" value="NZ_BMIR01000016.1"/>
</dbReference>
<evidence type="ECO:0000259" key="4">
    <source>
        <dbReference type="SMART" id="SM00797"/>
    </source>
</evidence>
<dbReference type="SMART" id="SM00797">
    <property type="entry name" value="AHS2"/>
    <property type="match status" value="1"/>
</dbReference>
<keyword evidence="1" id="KW-0547">Nucleotide-binding</keyword>
<evidence type="ECO:0000256" key="1">
    <source>
        <dbReference type="ARBA" id="ARBA00022741"/>
    </source>
</evidence>
<dbReference type="InterPro" id="IPR003778">
    <property type="entry name" value="CT_A_B"/>
</dbReference>
<name>A0A8J2YK46_9BACL</name>
<dbReference type="InterPro" id="IPR052708">
    <property type="entry name" value="PxpC"/>
</dbReference>
<gene>
    <name evidence="5" type="primary">kipA</name>
    <name evidence="5" type="ORF">GCM10011391_30490</name>
</gene>
<dbReference type="SUPFAM" id="SSF50891">
    <property type="entry name" value="Cyclophilin-like"/>
    <property type="match status" value="1"/>
</dbReference>
<evidence type="ECO:0000256" key="3">
    <source>
        <dbReference type="ARBA" id="ARBA00022840"/>
    </source>
</evidence>
<dbReference type="Gene3D" id="2.40.100.10">
    <property type="entry name" value="Cyclophilin-like"/>
    <property type="match status" value="1"/>
</dbReference>
<feature type="domain" description="Carboxyltransferase" evidence="4">
    <location>
        <begin position="23"/>
        <end position="318"/>
    </location>
</feature>
<keyword evidence="3" id="KW-0067">ATP-binding</keyword>
<dbReference type="Proteomes" id="UP000628775">
    <property type="component" value="Unassembled WGS sequence"/>
</dbReference>
<accession>A0A8J2YK46</accession>
<dbReference type="AlphaFoldDB" id="A0A8J2YK46"/>
<sequence length="333" mass="36528">MINIIDAGLNTTVQDLGRWGYQDKGITVGGALDHIALRLANLLVGNPENTAGLEMTLLGPTLSFTEDALIAICGGDLDARIDEKSIKTWSPLYIKKGSILRLGSAKRGCRAYLAVHGGIDVPSIMGSKSTDLRSSFGGFNGRSLREKDELPIGEPHSFFSTYREQCMQNHGSFHSAKWSISYSGRLAYSPHPTLRVLPGKEHSMFTDSSIAHFYNEAYQITSASNRMGYRLKGAPLYYKTALNLLTEPVTTGTIQIPSDGQPIILLADRQTSGGYPRIGHVIQADLPLIGQTKPGDAIYFKAASLEEAYQALAEQEKQIKQIKRMIHMKLVKE</sequence>
<reference evidence="5" key="2">
    <citation type="submission" date="2020-09" db="EMBL/GenBank/DDBJ databases">
        <authorList>
            <person name="Sun Q."/>
            <person name="Zhou Y."/>
        </authorList>
    </citation>
    <scope>NUCLEOTIDE SEQUENCE</scope>
    <source>
        <strain evidence="5">CGMCC 1.15371</strain>
    </source>
</reference>
<proteinExistence type="predicted"/>
<evidence type="ECO:0000313" key="5">
    <source>
        <dbReference type="EMBL" id="GGE49611.1"/>
    </source>
</evidence>
<protein>
    <submittedName>
        <fullName evidence="5">KipI antagonist</fullName>
    </submittedName>
</protein>
<keyword evidence="6" id="KW-1185">Reference proteome</keyword>
<dbReference type="InterPro" id="IPR029000">
    <property type="entry name" value="Cyclophilin-like_dom_sf"/>
</dbReference>